<keyword evidence="2" id="KW-1185">Reference proteome</keyword>
<sequence>MPIPGASPIRPGDLDGLLLHQRKKEIVDRTRYLVSDTLEEPPHIQVARKKLQAQGGDWRTAPEAEILNIINSIHPRELYDMIPVTHPLKPAPSPSSSSHALLARIRQSQAHYYDIFSPNSPTSLFLSDLQTPLAPDSLPARLRHAGITITKVVHFTHPPPSAASVAGGGNKLTRTPTAAKTDQLGRNRRLFALDVARFLAEAQGAREGAVPHATYVVPLAHTHDDDAYVVEGIMKLDRGSFVLDTTMNGGVARAICEAGVRPGVVMREFAFWRDGVDEDGEALRKVAKV</sequence>
<proteinExistence type="predicted"/>
<dbReference type="AlphaFoldDB" id="A0AAD4EPB8"/>
<dbReference type="Proteomes" id="UP001197093">
    <property type="component" value="Unassembled WGS sequence"/>
</dbReference>
<protein>
    <submittedName>
        <fullName evidence="1">Uncharacterized protein</fullName>
    </submittedName>
</protein>
<comment type="caution">
    <text evidence="1">The sequence shown here is derived from an EMBL/GenBank/DDBJ whole genome shotgun (WGS) entry which is preliminary data.</text>
</comment>
<organism evidence="1 2">
    <name type="scientific">Staphylotrichum longicolle</name>
    <dbReference type="NCBI Taxonomy" id="669026"/>
    <lineage>
        <taxon>Eukaryota</taxon>
        <taxon>Fungi</taxon>
        <taxon>Dikarya</taxon>
        <taxon>Ascomycota</taxon>
        <taxon>Pezizomycotina</taxon>
        <taxon>Sordariomycetes</taxon>
        <taxon>Sordariomycetidae</taxon>
        <taxon>Sordariales</taxon>
        <taxon>Chaetomiaceae</taxon>
        <taxon>Staphylotrichum</taxon>
    </lineage>
</organism>
<dbReference type="EMBL" id="JAHCVI010000005">
    <property type="protein sequence ID" value="KAG7284996.1"/>
    <property type="molecule type" value="Genomic_DNA"/>
</dbReference>
<evidence type="ECO:0000313" key="1">
    <source>
        <dbReference type="EMBL" id="KAG7284996.1"/>
    </source>
</evidence>
<reference evidence="1" key="1">
    <citation type="submission" date="2023-02" db="EMBL/GenBank/DDBJ databases">
        <authorList>
            <person name="Palmer J.M."/>
        </authorList>
    </citation>
    <scope>NUCLEOTIDE SEQUENCE</scope>
    <source>
        <strain evidence="1">FW57</strain>
    </source>
</reference>
<name>A0AAD4EPB8_9PEZI</name>
<evidence type="ECO:0000313" key="2">
    <source>
        <dbReference type="Proteomes" id="UP001197093"/>
    </source>
</evidence>
<gene>
    <name evidence="1" type="ORF">NEMBOFW57_009614</name>
</gene>
<accession>A0AAD4EPB8</accession>